<dbReference type="Proteomes" id="UP001501175">
    <property type="component" value="Unassembled WGS sequence"/>
</dbReference>
<accession>A0ABP8MI15</accession>
<protein>
    <recommendedName>
        <fullName evidence="1">Secretion system C-terminal sorting domain-containing protein</fullName>
    </recommendedName>
</protein>
<sequence length="555" mass="63342">MRFPAIRPHLSVLLSGCLLFGMPLTGKSQVQCAEPLSLATPTPAGRVGWQKFPDFTLPFTIVYAAPRMGDTQASPLRHGFSHIARVQENEYLAGLVPPKQRALDWYGFAFDLKQPWETLLSPWGNDTLAYQAKWDQFLIGLSGGQTNSQGRYIIPLSILSVDIERFLPTDDRILRLKQDPAIPQVYRSLSDAEFLRAYKRDMTNLYASGLRYIRRKADLTGIPLTTYSDTPIRNTWFNVTGNSWNDWRTNPERVSFLVKDQATNRVGGPFYEQLDVLAPSAYYYYDYPSPLAGDYLAYMLFQIEVNRAWSNKPVIPYVWMRYHDCCGNHPRFIQPFMAEATAIFPFFSGARGLWFWDHIDNPTDNYSAYEHFIHGLYRLSRFADMFTGNYELVISKSARDHMEERTSIWRGVVKGNKILIAAHNPYADDNQTTLIPVQYGSWQTNITLKGREVYLCQFELSDVQTSPKELAITNLNLFPNPASAQANVWFERTETQPLVITVVDLLGRTVLSQPVAPGETYVREILSVQHLPPGMYTVVISDGTARQTRKLIIAR</sequence>
<feature type="domain" description="Secretion system C-terminal sorting" evidence="1">
    <location>
        <begin position="477"/>
        <end position="553"/>
    </location>
</feature>
<comment type="caution">
    <text evidence="2">The sequence shown here is derived from an EMBL/GenBank/DDBJ whole genome shotgun (WGS) entry which is preliminary data.</text>
</comment>
<dbReference type="InterPro" id="IPR026444">
    <property type="entry name" value="Secre_tail"/>
</dbReference>
<organism evidence="2 3">
    <name type="scientific">Nibrella saemangeumensis</name>
    <dbReference type="NCBI Taxonomy" id="1084526"/>
    <lineage>
        <taxon>Bacteria</taxon>
        <taxon>Pseudomonadati</taxon>
        <taxon>Bacteroidota</taxon>
        <taxon>Cytophagia</taxon>
        <taxon>Cytophagales</taxon>
        <taxon>Spirosomataceae</taxon>
        <taxon>Nibrella</taxon>
    </lineage>
</organism>
<proteinExistence type="predicted"/>
<evidence type="ECO:0000313" key="3">
    <source>
        <dbReference type="Proteomes" id="UP001501175"/>
    </source>
</evidence>
<dbReference type="EMBL" id="BAABHD010000006">
    <property type="protein sequence ID" value="GAA4449476.1"/>
    <property type="molecule type" value="Genomic_DNA"/>
</dbReference>
<dbReference type="InterPro" id="IPR013785">
    <property type="entry name" value="Aldolase_TIM"/>
</dbReference>
<evidence type="ECO:0000259" key="1">
    <source>
        <dbReference type="Pfam" id="PF18962"/>
    </source>
</evidence>
<dbReference type="Gene3D" id="3.20.20.70">
    <property type="entry name" value="Aldolase class I"/>
    <property type="match status" value="1"/>
</dbReference>
<keyword evidence="3" id="KW-1185">Reference proteome</keyword>
<dbReference type="NCBIfam" id="TIGR04183">
    <property type="entry name" value="Por_Secre_tail"/>
    <property type="match status" value="1"/>
</dbReference>
<name>A0ABP8MI15_9BACT</name>
<dbReference type="RefSeq" id="WP_345241002.1">
    <property type="nucleotide sequence ID" value="NZ_BAABHD010000006.1"/>
</dbReference>
<reference evidence="3" key="1">
    <citation type="journal article" date="2019" name="Int. J. Syst. Evol. Microbiol.">
        <title>The Global Catalogue of Microorganisms (GCM) 10K type strain sequencing project: providing services to taxonomists for standard genome sequencing and annotation.</title>
        <authorList>
            <consortium name="The Broad Institute Genomics Platform"/>
            <consortium name="The Broad Institute Genome Sequencing Center for Infectious Disease"/>
            <person name="Wu L."/>
            <person name="Ma J."/>
        </authorList>
    </citation>
    <scope>NUCLEOTIDE SEQUENCE [LARGE SCALE GENOMIC DNA]</scope>
    <source>
        <strain evidence="3">JCM 17927</strain>
    </source>
</reference>
<evidence type="ECO:0000313" key="2">
    <source>
        <dbReference type="EMBL" id="GAA4449476.1"/>
    </source>
</evidence>
<gene>
    <name evidence="2" type="ORF">GCM10023189_08890</name>
</gene>
<dbReference type="Pfam" id="PF18962">
    <property type="entry name" value="Por_Secre_tail"/>
    <property type="match status" value="1"/>
</dbReference>